<protein>
    <submittedName>
        <fullName evidence="1">Uncharacterized protein</fullName>
    </submittedName>
</protein>
<evidence type="ECO:0000313" key="2">
    <source>
        <dbReference type="Proteomes" id="UP001056120"/>
    </source>
</evidence>
<proteinExistence type="predicted"/>
<dbReference type="Proteomes" id="UP001056120">
    <property type="component" value="Linkage Group LG11"/>
</dbReference>
<reference evidence="2" key="1">
    <citation type="journal article" date="2022" name="Mol. Ecol. Resour.">
        <title>The genomes of chicory, endive, great burdock and yacon provide insights into Asteraceae palaeo-polyploidization history and plant inulin production.</title>
        <authorList>
            <person name="Fan W."/>
            <person name="Wang S."/>
            <person name="Wang H."/>
            <person name="Wang A."/>
            <person name="Jiang F."/>
            <person name="Liu H."/>
            <person name="Zhao H."/>
            <person name="Xu D."/>
            <person name="Zhang Y."/>
        </authorList>
    </citation>
    <scope>NUCLEOTIDE SEQUENCE [LARGE SCALE GENOMIC DNA]</scope>
    <source>
        <strain evidence="2">cv. Yunnan</strain>
    </source>
</reference>
<gene>
    <name evidence="1" type="ORF">L1987_32627</name>
</gene>
<sequence length="113" mass="11927">MWKAQASIDGNGSLGRIGSVGSGFRGPETGLVDLNFWSSPVLLNSGNFVMGADRSEVGVMDATLGEEPGLNRGLEQEVSDTIGVGNLIGVNMVNYKDEVRNIMLEEGINGVNQ</sequence>
<comment type="caution">
    <text evidence="1">The sequence shown here is derived from an EMBL/GenBank/DDBJ whole genome shotgun (WGS) entry which is preliminary data.</text>
</comment>
<keyword evidence="2" id="KW-1185">Reference proteome</keyword>
<dbReference type="EMBL" id="CM042028">
    <property type="protein sequence ID" value="KAI3797371.1"/>
    <property type="molecule type" value="Genomic_DNA"/>
</dbReference>
<reference evidence="1 2" key="2">
    <citation type="journal article" date="2022" name="Mol. Ecol. Resour.">
        <title>The genomes of chicory, endive, great burdock and yacon provide insights into Asteraceae paleo-polyploidization history and plant inulin production.</title>
        <authorList>
            <person name="Fan W."/>
            <person name="Wang S."/>
            <person name="Wang H."/>
            <person name="Wang A."/>
            <person name="Jiang F."/>
            <person name="Liu H."/>
            <person name="Zhao H."/>
            <person name="Xu D."/>
            <person name="Zhang Y."/>
        </authorList>
    </citation>
    <scope>NUCLEOTIDE SEQUENCE [LARGE SCALE GENOMIC DNA]</scope>
    <source>
        <strain evidence="2">cv. Yunnan</strain>
        <tissue evidence="1">Leaves</tissue>
    </source>
</reference>
<organism evidence="1 2">
    <name type="scientific">Smallanthus sonchifolius</name>
    <dbReference type="NCBI Taxonomy" id="185202"/>
    <lineage>
        <taxon>Eukaryota</taxon>
        <taxon>Viridiplantae</taxon>
        <taxon>Streptophyta</taxon>
        <taxon>Embryophyta</taxon>
        <taxon>Tracheophyta</taxon>
        <taxon>Spermatophyta</taxon>
        <taxon>Magnoliopsida</taxon>
        <taxon>eudicotyledons</taxon>
        <taxon>Gunneridae</taxon>
        <taxon>Pentapetalae</taxon>
        <taxon>asterids</taxon>
        <taxon>campanulids</taxon>
        <taxon>Asterales</taxon>
        <taxon>Asteraceae</taxon>
        <taxon>Asteroideae</taxon>
        <taxon>Heliantheae alliance</taxon>
        <taxon>Millerieae</taxon>
        <taxon>Smallanthus</taxon>
    </lineage>
</organism>
<evidence type="ECO:0000313" key="1">
    <source>
        <dbReference type="EMBL" id="KAI3797371.1"/>
    </source>
</evidence>
<accession>A0ACB9HQ06</accession>
<name>A0ACB9HQ06_9ASTR</name>